<dbReference type="AlphaFoldDB" id="A0A371DS12"/>
<evidence type="ECO:0000313" key="1">
    <source>
        <dbReference type="EMBL" id="RDX55294.1"/>
    </source>
</evidence>
<accession>A0A371DS12</accession>
<evidence type="ECO:0000313" key="2">
    <source>
        <dbReference type="Proteomes" id="UP000256964"/>
    </source>
</evidence>
<gene>
    <name evidence="1" type="ORF">OH76DRAFT_1338603</name>
</gene>
<name>A0A371DS12_9APHY</name>
<proteinExistence type="predicted"/>
<organism evidence="1 2">
    <name type="scientific">Lentinus brumalis</name>
    <dbReference type="NCBI Taxonomy" id="2498619"/>
    <lineage>
        <taxon>Eukaryota</taxon>
        <taxon>Fungi</taxon>
        <taxon>Dikarya</taxon>
        <taxon>Basidiomycota</taxon>
        <taxon>Agaricomycotina</taxon>
        <taxon>Agaricomycetes</taxon>
        <taxon>Polyporales</taxon>
        <taxon>Polyporaceae</taxon>
        <taxon>Lentinus</taxon>
    </lineage>
</organism>
<reference evidence="1 2" key="1">
    <citation type="journal article" date="2018" name="Biotechnol. Biofuels">
        <title>Integrative visual omics of the white-rot fungus Polyporus brumalis exposes the biotechnological potential of its oxidative enzymes for delignifying raw plant biomass.</title>
        <authorList>
            <person name="Miyauchi S."/>
            <person name="Rancon A."/>
            <person name="Drula E."/>
            <person name="Hage H."/>
            <person name="Chaduli D."/>
            <person name="Favel A."/>
            <person name="Grisel S."/>
            <person name="Henrissat B."/>
            <person name="Herpoel-Gimbert I."/>
            <person name="Ruiz-Duenas F.J."/>
            <person name="Chevret D."/>
            <person name="Hainaut M."/>
            <person name="Lin J."/>
            <person name="Wang M."/>
            <person name="Pangilinan J."/>
            <person name="Lipzen A."/>
            <person name="Lesage-Meessen L."/>
            <person name="Navarro D."/>
            <person name="Riley R."/>
            <person name="Grigoriev I.V."/>
            <person name="Zhou S."/>
            <person name="Raouche S."/>
            <person name="Rosso M.N."/>
        </authorList>
    </citation>
    <scope>NUCLEOTIDE SEQUENCE [LARGE SCALE GENOMIC DNA]</scope>
    <source>
        <strain evidence="1 2">BRFM 1820</strain>
    </source>
</reference>
<keyword evidence="2" id="KW-1185">Reference proteome</keyword>
<sequence length="300" mass="33328">MILGDFDAEDLIRVRRTNSVWDECTAAILHHRIRRLFGHSLNDYHSFVDAIDQYRAVLGGAGAVNVAFPAHWKPPFVELFVPNWSYDNLLAHLQNNQGFAQVPVPSTLPASRPDGAAQTVHAVLDRSGDFAIYLVQSSDDCPLYALTGEWQSALFTYFSPRKFSIGYPSLTRASIALLNPCTMEDVTDLELDRQAVTNAWHDMGWTLTPRWLTVSPGGTCSGIASAGCAAASRFFGDRFCVSGSLRPVRLRKHREWAEEYDLETVLWWRGGRACTIICHSGTMMLAGGARVCHRALLRGL</sequence>
<dbReference type="OrthoDB" id="2754254at2759"/>
<protein>
    <submittedName>
        <fullName evidence="1">Uncharacterized protein</fullName>
    </submittedName>
</protein>
<dbReference type="EMBL" id="KZ857382">
    <property type="protein sequence ID" value="RDX55294.1"/>
    <property type="molecule type" value="Genomic_DNA"/>
</dbReference>
<dbReference type="Proteomes" id="UP000256964">
    <property type="component" value="Unassembled WGS sequence"/>
</dbReference>